<evidence type="ECO:0000259" key="6">
    <source>
        <dbReference type="PROSITE" id="PS50928"/>
    </source>
</evidence>
<proteinExistence type="inferred from homology"/>
<comment type="subcellular location">
    <subcellularLocation>
        <location evidence="1 5">Cell membrane</location>
        <topology evidence="1 5">Multi-pass membrane protein</topology>
    </subcellularLocation>
</comment>
<keyword evidence="5" id="KW-0813">Transport</keyword>
<dbReference type="PROSITE" id="PS50928">
    <property type="entry name" value="ABC_TM1"/>
    <property type="match status" value="1"/>
</dbReference>
<reference evidence="7 8" key="1">
    <citation type="journal article" date="2014" name="Genome Announc.">
        <title>Genome Sequence of Gammaproteobacterial Pseudohaliea rubra Type Strain DSM 19751, Isolated from Coastal Seawater of the Mediterranean Sea.</title>
        <authorList>
            <person name="Spring S."/>
            <person name="Fiebig A."/>
            <person name="Riedel T."/>
            <person name="Goker M."/>
            <person name="Klenk H.P."/>
        </authorList>
    </citation>
    <scope>NUCLEOTIDE SEQUENCE [LARGE SCALE GENOMIC DNA]</scope>
    <source>
        <strain evidence="7 8">DSM 19751</strain>
    </source>
</reference>
<comment type="caution">
    <text evidence="7">The sequence shown here is derived from an EMBL/GenBank/DDBJ whole genome shotgun (WGS) entry which is preliminary data.</text>
</comment>
<evidence type="ECO:0000256" key="5">
    <source>
        <dbReference type="RuleBase" id="RU363032"/>
    </source>
</evidence>
<dbReference type="AlphaFoldDB" id="A0A095WXR5"/>
<dbReference type="PATRIC" id="fig|1265313.6.peg.1782"/>
<evidence type="ECO:0000256" key="2">
    <source>
        <dbReference type="ARBA" id="ARBA00022692"/>
    </source>
</evidence>
<keyword evidence="8" id="KW-1185">Reference proteome</keyword>
<dbReference type="InterPro" id="IPR000515">
    <property type="entry name" value="MetI-like"/>
</dbReference>
<dbReference type="Pfam" id="PF00528">
    <property type="entry name" value="BPD_transp_1"/>
    <property type="match status" value="1"/>
</dbReference>
<accession>A0A095WXR5</accession>
<keyword evidence="4 5" id="KW-0472">Membrane</keyword>
<keyword evidence="3 5" id="KW-1133">Transmembrane helix</keyword>
<gene>
    <name evidence="7" type="ORF">HRUBRA_01803</name>
</gene>
<dbReference type="GO" id="GO:0055085">
    <property type="term" value="P:transmembrane transport"/>
    <property type="evidence" value="ECO:0007669"/>
    <property type="project" value="InterPro"/>
</dbReference>
<feature type="transmembrane region" description="Helical" evidence="5">
    <location>
        <begin position="21"/>
        <end position="44"/>
    </location>
</feature>
<feature type="transmembrane region" description="Helical" evidence="5">
    <location>
        <begin position="368"/>
        <end position="392"/>
    </location>
</feature>
<dbReference type="STRING" id="1265313.HRUBRA_01803"/>
<dbReference type="PANTHER" id="PTHR42727:SF1">
    <property type="entry name" value="PHOSPHATE TRANSPORT SYSTEM PERMEASE"/>
    <property type="match status" value="1"/>
</dbReference>
<feature type="transmembrane region" description="Helical" evidence="5">
    <location>
        <begin position="528"/>
        <end position="547"/>
    </location>
</feature>
<evidence type="ECO:0000256" key="4">
    <source>
        <dbReference type="ARBA" id="ARBA00023136"/>
    </source>
</evidence>
<feature type="transmembrane region" description="Helical" evidence="5">
    <location>
        <begin position="300"/>
        <end position="320"/>
    </location>
</feature>
<comment type="similarity">
    <text evidence="5">Belongs to the binding-protein-dependent transport system permease family.</text>
</comment>
<protein>
    <submittedName>
        <fullName evidence="7">Phosphate transport system permease protein PstC</fullName>
    </submittedName>
</protein>
<evidence type="ECO:0000313" key="8">
    <source>
        <dbReference type="Proteomes" id="UP000029640"/>
    </source>
</evidence>
<dbReference type="SUPFAM" id="SSF161098">
    <property type="entry name" value="MetI-like"/>
    <property type="match status" value="2"/>
</dbReference>
<evidence type="ECO:0000256" key="3">
    <source>
        <dbReference type="ARBA" id="ARBA00022989"/>
    </source>
</evidence>
<dbReference type="InterPro" id="IPR035906">
    <property type="entry name" value="MetI-like_sf"/>
</dbReference>
<feature type="transmembrane region" description="Helical" evidence="5">
    <location>
        <begin position="326"/>
        <end position="348"/>
    </location>
</feature>
<dbReference type="SUPFAM" id="SSF69322">
    <property type="entry name" value="Tricorn protease domain 2"/>
    <property type="match status" value="1"/>
</dbReference>
<dbReference type="OrthoDB" id="9785113at2"/>
<name>A0A095WXR5_9GAMM</name>
<dbReference type="eggNOG" id="COG4590">
    <property type="taxonomic scope" value="Bacteria"/>
</dbReference>
<feature type="transmembrane region" description="Helical" evidence="5">
    <location>
        <begin position="265"/>
        <end position="288"/>
    </location>
</feature>
<sequence>MSRLADSRVARQRRWFDHGTSFIVTAAGAGVLGTILLMLLYLFWEVLPLAQPASISYSHSEPAGEGPLLARGQGPDPAPQALLATLAEEGLLAGTVESSVRLADGRAVLLAMDDGGLVEFGRSSAGPGERWVRFRRLDSGGLPVRWLLAEPRRAVVYALAADGRLQLWHTRAERRLLATRLPRAAGAEAVAVSADGTVLAVRVGSEVHHYRLHNPHPEVSVSSLWSATWHPDYPAPARVWQSSPAGASDEPKLNLAPLALGTFKAALYTMLLAAPLGVLAAIYTAYFMARPLRRLVKPGIELMEAVPTVVLGFIAGLWLAPRVEDALAGVLAAPLVLVLGVVLVGGLWSSLPRRWRRRVPLGARPLLLLPVVALLPWASVAASPAIEAVLFGGDLARWLEQEFDIVYQQRNALVVGMAMGFAVLPTVFSITEDAIFSVPRSLSYGSLALGATRWQTLTGVVLPTASPGIFSALMIGLGRAIGETMIVLMATGNTPILDGDPFTGLRSLSANIAMEAPEAIVGSTHFRVLFLSALLLFAFTFVINTIAELVRQRLRYRYAAG</sequence>
<dbReference type="Gene3D" id="1.10.3720.10">
    <property type="entry name" value="MetI-like"/>
    <property type="match status" value="2"/>
</dbReference>
<dbReference type="PANTHER" id="PTHR42727">
    <property type="entry name" value="PHOSPHATE TRANSPORT SYSTEM PERMEASE PROTEIN"/>
    <property type="match status" value="1"/>
</dbReference>
<dbReference type="CDD" id="cd06261">
    <property type="entry name" value="TM_PBP2"/>
    <property type="match status" value="1"/>
</dbReference>
<dbReference type="HOGENOM" id="CLU_035491_0_0_6"/>
<dbReference type="EMBL" id="AUVB01000054">
    <property type="protein sequence ID" value="KGE03424.1"/>
    <property type="molecule type" value="Genomic_DNA"/>
</dbReference>
<dbReference type="RefSeq" id="WP_052094219.1">
    <property type="nucleotide sequence ID" value="NZ_KN234745.1"/>
</dbReference>
<feature type="transmembrane region" description="Helical" evidence="5">
    <location>
        <begin position="457"/>
        <end position="481"/>
    </location>
</feature>
<dbReference type="GO" id="GO:0005886">
    <property type="term" value="C:plasma membrane"/>
    <property type="evidence" value="ECO:0007669"/>
    <property type="project" value="UniProtKB-SubCell"/>
</dbReference>
<evidence type="ECO:0000256" key="1">
    <source>
        <dbReference type="ARBA" id="ARBA00004651"/>
    </source>
</evidence>
<dbReference type="Proteomes" id="UP000029640">
    <property type="component" value="Unassembled WGS sequence"/>
</dbReference>
<evidence type="ECO:0000313" key="7">
    <source>
        <dbReference type="EMBL" id="KGE03424.1"/>
    </source>
</evidence>
<feature type="domain" description="ABC transmembrane type-1" evidence="6">
    <location>
        <begin position="259"/>
        <end position="547"/>
    </location>
</feature>
<organism evidence="7 8">
    <name type="scientific">Pseudohaliea rubra DSM 19751</name>
    <dbReference type="NCBI Taxonomy" id="1265313"/>
    <lineage>
        <taxon>Bacteria</taxon>
        <taxon>Pseudomonadati</taxon>
        <taxon>Pseudomonadota</taxon>
        <taxon>Gammaproteobacteria</taxon>
        <taxon>Cellvibrionales</taxon>
        <taxon>Halieaceae</taxon>
        <taxon>Pseudohaliea</taxon>
    </lineage>
</organism>
<feature type="transmembrane region" description="Helical" evidence="5">
    <location>
        <begin position="412"/>
        <end position="436"/>
    </location>
</feature>
<keyword evidence="2 5" id="KW-0812">Transmembrane</keyword>